<evidence type="ECO:0008006" key="5">
    <source>
        <dbReference type="Google" id="ProtNLM"/>
    </source>
</evidence>
<dbReference type="PANTHER" id="PTHR42953:SF3">
    <property type="entry name" value="HIGH-AFFINITY ZINC UPTAKE SYSTEM PROTEIN ZNUA"/>
    <property type="match status" value="1"/>
</dbReference>
<dbReference type="InterPro" id="IPR006127">
    <property type="entry name" value="ZnuA-like"/>
</dbReference>
<dbReference type="InterPro" id="IPR050492">
    <property type="entry name" value="Bact_metal-bind_prot9"/>
</dbReference>
<keyword evidence="3" id="KW-0732">Signal</keyword>
<dbReference type="Gene3D" id="3.40.50.1980">
    <property type="entry name" value="Nitrogenase molybdenum iron protein domain"/>
    <property type="match status" value="2"/>
</dbReference>
<evidence type="ECO:0000256" key="1">
    <source>
        <dbReference type="ARBA" id="ARBA00011028"/>
    </source>
</evidence>
<comment type="similarity">
    <text evidence="1">Belongs to the bacterial solute-binding protein 9 family.</text>
</comment>
<keyword evidence="2" id="KW-0813">Transport</keyword>
<dbReference type="SUPFAM" id="SSF53807">
    <property type="entry name" value="Helical backbone' metal receptor"/>
    <property type="match status" value="1"/>
</dbReference>
<name>A0A0F9VUR9_9ZZZZ</name>
<dbReference type="Pfam" id="PF01297">
    <property type="entry name" value="ZnuA"/>
    <property type="match status" value="1"/>
</dbReference>
<organism evidence="4">
    <name type="scientific">marine sediment metagenome</name>
    <dbReference type="NCBI Taxonomy" id="412755"/>
    <lineage>
        <taxon>unclassified sequences</taxon>
        <taxon>metagenomes</taxon>
        <taxon>ecological metagenomes</taxon>
    </lineage>
</organism>
<accession>A0A0F9VUR9</accession>
<protein>
    <recommendedName>
        <fullName evidence="5">High-affinity zinc uptake system protein ZnuA</fullName>
    </recommendedName>
</protein>
<dbReference type="GO" id="GO:0030001">
    <property type="term" value="P:metal ion transport"/>
    <property type="evidence" value="ECO:0007669"/>
    <property type="project" value="InterPro"/>
</dbReference>
<dbReference type="EMBL" id="LAZR01000008">
    <property type="protein sequence ID" value="KKO08846.1"/>
    <property type="molecule type" value="Genomic_DNA"/>
</dbReference>
<evidence type="ECO:0000256" key="2">
    <source>
        <dbReference type="ARBA" id="ARBA00022448"/>
    </source>
</evidence>
<gene>
    <name evidence="4" type="ORF">LCGC14_0039650</name>
</gene>
<sequence length="340" mass="37293">MSNRFPKTGQPPCRQAAYCTTFVSAFTVPRFAVFLLLTLSLVLASSTALAQAKVVASITPLQMIARAITDGVSEPEVLIPSNQSYHHFTLRPSMLRTLRQADLFVWVGPELETYLSDAVVQAGAYGRQLQVLALPGLQVHHAGAGGEDSREVLIPDEGLHAGHKHKPADTIDPHVWLNTGNAQLIAQAIADALSELDPDNAGQYGVNLELFRQRLAALERGINAQALLPAQSQYAVYHNAFQYFERQFGLQHELVFVASEELQPGVRHMMMVRRAVENTPLNCLLEDVTTQAATVDTLLGDKDLRRIRVDTVGQTLTAGPMAYIQLMDNVADAFRQCAAR</sequence>
<dbReference type="GO" id="GO:0046872">
    <property type="term" value="F:metal ion binding"/>
    <property type="evidence" value="ECO:0007669"/>
    <property type="project" value="InterPro"/>
</dbReference>
<proteinExistence type="inferred from homology"/>
<evidence type="ECO:0000313" key="4">
    <source>
        <dbReference type="EMBL" id="KKO08846.1"/>
    </source>
</evidence>
<comment type="caution">
    <text evidence="4">The sequence shown here is derived from an EMBL/GenBank/DDBJ whole genome shotgun (WGS) entry which is preliminary data.</text>
</comment>
<evidence type="ECO:0000256" key="3">
    <source>
        <dbReference type="ARBA" id="ARBA00022729"/>
    </source>
</evidence>
<dbReference type="PANTHER" id="PTHR42953">
    <property type="entry name" value="HIGH-AFFINITY ZINC UPTAKE SYSTEM PROTEIN ZNUA-RELATED"/>
    <property type="match status" value="1"/>
</dbReference>
<dbReference type="AlphaFoldDB" id="A0A0F9VUR9"/>
<reference evidence="4" key="1">
    <citation type="journal article" date="2015" name="Nature">
        <title>Complex archaea that bridge the gap between prokaryotes and eukaryotes.</title>
        <authorList>
            <person name="Spang A."/>
            <person name="Saw J.H."/>
            <person name="Jorgensen S.L."/>
            <person name="Zaremba-Niedzwiedzka K."/>
            <person name="Martijn J."/>
            <person name="Lind A.E."/>
            <person name="van Eijk R."/>
            <person name="Schleper C."/>
            <person name="Guy L."/>
            <person name="Ettema T.J."/>
        </authorList>
    </citation>
    <scope>NUCLEOTIDE SEQUENCE</scope>
</reference>